<dbReference type="EMBL" id="KV454082">
    <property type="protein sequence ID" value="ODV93034.1"/>
    <property type="molecule type" value="Genomic_DNA"/>
</dbReference>
<dbReference type="GO" id="GO:0046872">
    <property type="term" value="F:metal ion binding"/>
    <property type="evidence" value="ECO:0007669"/>
    <property type="project" value="UniProtKB-KW"/>
</dbReference>
<evidence type="ECO:0000256" key="2">
    <source>
        <dbReference type="ARBA" id="ARBA00006720"/>
    </source>
</evidence>
<dbReference type="InterPro" id="IPR035427">
    <property type="entry name" value="Tim10-like_dom_sf"/>
</dbReference>
<keyword evidence="7 13" id="KW-0653">Protein transport</keyword>
<evidence type="ECO:0000256" key="12">
    <source>
        <dbReference type="ARBA" id="ARBA00023186"/>
    </source>
</evidence>
<keyword evidence="10" id="KW-0472">Membrane</keyword>
<evidence type="ECO:0000256" key="7">
    <source>
        <dbReference type="ARBA" id="ARBA00022927"/>
    </source>
</evidence>
<feature type="domain" description="Tim10-like" evidence="15">
    <location>
        <begin position="37"/>
        <end position="98"/>
    </location>
</feature>
<reference evidence="18" key="2">
    <citation type="submission" date="2016-05" db="EMBL/GenBank/DDBJ databases">
        <title>Comparative genomics of biotechnologically important yeasts.</title>
        <authorList>
            <consortium name="DOE Joint Genome Institute"/>
            <person name="Riley R."/>
            <person name="Haridas S."/>
            <person name="Wolfe K.H."/>
            <person name="Lopes M.R."/>
            <person name="Hittinger C.T."/>
            <person name="Goker M."/>
            <person name="Salamov A."/>
            <person name="Wisecaver J."/>
            <person name="Long T.M."/>
            <person name="Aerts A.L."/>
            <person name="Barry K."/>
            <person name="Choi C."/>
            <person name="Clum A."/>
            <person name="Coughlan A.Y."/>
            <person name="Deshpande S."/>
            <person name="Douglass A.P."/>
            <person name="Hanson S.J."/>
            <person name="Klenk H.-P."/>
            <person name="Labutti K."/>
            <person name="Lapidus A."/>
            <person name="Lindquist E."/>
            <person name="Lipzen A."/>
            <person name="Meier-Kolthoff J.P."/>
            <person name="Ohm R.A."/>
            <person name="Otillar R.P."/>
            <person name="Pangilinan J."/>
            <person name="Peng Y."/>
            <person name="Rokas A."/>
            <person name="Rosa C.A."/>
            <person name="Scheuner C."/>
            <person name="Sibirny A.A."/>
            <person name="Slot J.C."/>
            <person name="Stielow J.B."/>
            <person name="Sun H."/>
            <person name="Kurtzman C.P."/>
            <person name="Blackwell M."/>
            <person name="Grigoriev I.V."/>
            <person name="Jeffries T.W."/>
        </authorList>
    </citation>
    <scope>NUCLEOTIDE SEQUENCE [LARGE SCALE GENOMIC DNA]</scope>
    <source>
        <strain evidence="18">NRRL Y-2460</strain>
    </source>
</reference>
<keyword evidence="6" id="KW-0862">Zinc</keyword>
<evidence type="ECO:0000256" key="1">
    <source>
        <dbReference type="ARBA" id="ARBA00004137"/>
    </source>
</evidence>
<evidence type="ECO:0000256" key="4">
    <source>
        <dbReference type="ARBA" id="ARBA00022723"/>
    </source>
</evidence>
<evidence type="ECO:0000256" key="11">
    <source>
        <dbReference type="ARBA" id="ARBA00023157"/>
    </source>
</evidence>
<keyword evidence="4" id="KW-0479">Metal-binding</keyword>
<dbReference type="AlphaFoldDB" id="A0A1E4TMQ6"/>
<reference evidence="16" key="1">
    <citation type="journal article" date="2016" name="Proc. Natl. Acad. Sci. U.S.A.">
        <title>Comparative genomics of biotechnologically important yeasts.</title>
        <authorList>
            <person name="Riley R."/>
            <person name="Haridas S."/>
            <person name="Wolfe K.H."/>
            <person name="Lopes M.R."/>
            <person name="Hittinger C.T."/>
            <person name="Goeker M."/>
            <person name="Salamov A.A."/>
            <person name="Wisecaver J.H."/>
            <person name="Long T.M."/>
            <person name="Calvey C.H."/>
            <person name="Aerts A.L."/>
            <person name="Barry K.W."/>
            <person name="Choi C."/>
            <person name="Clum A."/>
            <person name="Coughlan A.Y."/>
            <person name="Deshpande S."/>
            <person name="Douglass A.P."/>
            <person name="Hanson S.J."/>
            <person name="Klenk H.-P."/>
            <person name="LaButti K.M."/>
            <person name="Lapidus A."/>
            <person name="Lindquist E.A."/>
            <person name="Lipzen A.M."/>
            <person name="Meier-Kolthoff J.P."/>
            <person name="Ohm R.A."/>
            <person name="Otillar R.P."/>
            <person name="Pangilinan J.L."/>
            <person name="Peng Y."/>
            <person name="Rokas A."/>
            <person name="Rosa C.A."/>
            <person name="Scheuner C."/>
            <person name="Sibirny A.A."/>
            <person name="Slot J.C."/>
            <person name="Stielow J.B."/>
            <person name="Sun H."/>
            <person name="Kurtzman C.P."/>
            <person name="Blackwell M."/>
            <person name="Grigoriev I.V."/>
            <person name="Jeffries T.W."/>
        </authorList>
    </citation>
    <scope>NUCLEOTIDE SEQUENCE</scope>
    <source>
        <strain evidence="16">NRRL Y-2460</strain>
    </source>
</reference>
<feature type="compositionally biased region" description="Low complexity" evidence="14">
    <location>
        <begin position="1"/>
        <end position="28"/>
    </location>
</feature>
<evidence type="ECO:0000256" key="5">
    <source>
        <dbReference type="ARBA" id="ARBA00022792"/>
    </source>
</evidence>
<accession>A0A1E4TMQ6</accession>
<evidence type="ECO:0000256" key="13">
    <source>
        <dbReference type="RuleBase" id="RU367043"/>
    </source>
</evidence>
<evidence type="ECO:0000256" key="6">
    <source>
        <dbReference type="ARBA" id="ARBA00022833"/>
    </source>
</evidence>
<comment type="function">
    <text evidence="13">Mitochondrial intermembrane chaperone that participates in the import and insertion of some multi-pass transmembrane proteins into the mitochondrial inner membrane. Also required for the transfer of beta-barrel precursors from the TOM complex to the sorting and assembly machinery (SAM complex) of the outer membrane. Acts as a chaperone-like protein that protects the hydrophobic precursors from aggregation and guide them through the mitochondrial intermembrane space.</text>
</comment>
<dbReference type="GO" id="GO:0005743">
    <property type="term" value="C:mitochondrial inner membrane"/>
    <property type="evidence" value="ECO:0007669"/>
    <property type="project" value="UniProtKB-SubCell"/>
</dbReference>
<evidence type="ECO:0000256" key="3">
    <source>
        <dbReference type="ARBA" id="ARBA00022448"/>
    </source>
</evidence>
<comment type="subcellular location">
    <subcellularLocation>
        <location evidence="1 13">Mitochondrion inner membrane</location>
        <topology evidence="1 13">Peripheral membrane protein</topology>
        <orientation evidence="1 13">Intermembrane side</orientation>
    </subcellularLocation>
</comment>
<dbReference type="Gene3D" id="1.10.287.810">
    <property type="entry name" value="Mitochondrial import inner membrane translocase subunit tim13 like domains"/>
    <property type="match status" value="1"/>
</dbReference>
<comment type="domain">
    <text evidence="13">The twin CX3C motif contains 4 conserved Cys residues that form 2 disulfide bonds in the mitochondrial intermembrane space.</text>
</comment>
<name>A0A1E4TMQ6_PACTA</name>
<keyword evidence="11 13" id="KW-1015">Disulfide bond</keyword>
<keyword evidence="12 13" id="KW-0143">Chaperone</keyword>
<keyword evidence="8 13" id="KW-0811">Translocation</keyword>
<comment type="subunit">
    <text evidence="13">Heterohexamer.</text>
</comment>
<keyword evidence="5 13" id="KW-0999">Mitochondrion inner membrane</keyword>
<sequence length="111" mass="11789">MALGSLFGGSSASAPSAPLSTSTSSASSQQLKEKLQNQITQELAVVNATELVNKLTENCFAKCIQQPAASLTSVDDLCVNQCSEKYMRAWNVISKAYITRIQQASSSGELI</sequence>
<dbReference type="Proteomes" id="UP000094236">
    <property type="component" value="Unassembled WGS sequence"/>
</dbReference>
<evidence type="ECO:0000256" key="10">
    <source>
        <dbReference type="ARBA" id="ARBA00023136"/>
    </source>
</evidence>
<evidence type="ECO:0000256" key="8">
    <source>
        <dbReference type="ARBA" id="ARBA00023010"/>
    </source>
</evidence>
<dbReference type="GO" id="GO:0042719">
    <property type="term" value="C:mitochondrial intermembrane space chaperone complex"/>
    <property type="evidence" value="ECO:0007669"/>
    <property type="project" value="UniProtKB-ARBA"/>
</dbReference>
<dbReference type="EMBL" id="KV454018">
    <property type="protein sequence ID" value="ODV93241.1"/>
    <property type="molecule type" value="Genomic_DNA"/>
</dbReference>
<dbReference type="GO" id="GO:0045039">
    <property type="term" value="P:protein insertion into mitochondrial inner membrane"/>
    <property type="evidence" value="ECO:0007669"/>
    <property type="project" value="UniProtKB-ARBA"/>
</dbReference>
<dbReference type="OrthoDB" id="7813104at2759"/>
<dbReference type="GO" id="GO:0015031">
    <property type="term" value="P:protein transport"/>
    <property type="evidence" value="ECO:0007669"/>
    <property type="project" value="UniProtKB-KW"/>
</dbReference>
<evidence type="ECO:0000256" key="9">
    <source>
        <dbReference type="ARBA" id="ARBA00023128"/>
    </source>
</evidence>
<evidence type="ECO:0000313" key="18">
    <source>
        <dbReference type="Proteomes" id="UP000094236"/>
    </source>
</evidence>
<proteinExistence type="inferred from homology"/>
<dbReference type="Pfam" id="PF02953">
    <property type="entry name" value="zf-Tim10_DDP"/>
    <property type="match status" value="1"/>
</dbReference>
<dbReference type="FunFam" id="1.10.287.810:FF:000001">
    <property type="entry name" value="mitochondrial import inner membrane translocase subunit TIM13"/>
    <property type="match status" value="1"/>
</dbReference>
<keyword evidence="9 13" id="KW-0496">Mitochondrion</keyword>
<evidence type="ECO:0000313" key="17">
    <source>
        <dbReference type="EMBL" id="ODV93241.1"/>
    </source>
</evidence>
<evidence type="ECO:0000256" key="14">
    <source>
        <dbReference type="SAM" id="MobiDB-lite"/>
    </source>
</evidence>
<keyword evidence="3 13" id="KW-0813">Transport</keyword>
<dbReference type="SUPFAM" id="SSF144122">
    <property type="entry name" value="Tim10-like"/>
    <property type="match status" value="1"/>
</dbReference>
<dbReference type="InterPro" id="IPR004217">
    <property type="entry name" value="Tim10-like"/>
</dbReference>
<evidence type="ECO:0000313" key="16">
    <source>
        <dbReference type="EMBL" id="ODV93034.1"/>
    </source>
</evidence>
<dbReference type="STRING" id="669874.A0A1E4TMQ6"/>
<feature type="region of interest" description="Disordered" evidence="14">
    <location>
        <begin position="1"/>
        <end position="31"/>
    </location>
</feature>
<organism evidence="16 18">
    <name type="scientific">Pachysolen tannophilus NRRL Y-2460</name>
    <dbReference type="NCBI Taxonomy" id="669874"/>
    <lineage>
        <taxon>Eukaryota</taxon>
        <taxon>Fungi</taxon>
        <taxon>Dikarya</taxon>
        <taxon>Ascomycota</taxon>
        <taxon>Saccharomycotina</taxon>
        <taxon>Pichiomycetes</taxon>
        <taxon>Pachysolenaceae</taxon>
        <taxon>Pachysolen</taxon>
    </lineage>
</organism>
<evidence type="ECO:0000259" key="15">
    <source>
        <dbReference type="Pfam" id="PF02953"/>
    </source>
</evidence>
<protein>
    <recommendedName>
        <fullName evidence="13">Mitochondrial import inner membrane translocase subunit</fullName>
    </recommendedName>
</protein>
<keyword evidence="18" id="KW-1185">Reference proteome</keyword>
<comment type="similarity">
    <text evidence="2 13">Belongs to the small Tim family.</text>
</comment>
<gene>
    <name evidence="17" type="ORF">PACTADRAFT_46384</name>
    <name evidence="16" type="ORF">PACTADRAFT_52198</name>
</gene>